<evidence type="ECO:0000313" key="4">
    <source>
        <dbReference type="Proteomes" id="UP000001601"/>
    </source>
</evidence>
<keyword evidence="1" id="KW-0812">Transmembrane</keyword>
<organism evidence="3 4">
    <name type="scientific">Leeuwenhoekiella blandensis (strain CECT 7118 / CCUG 51940 / KCTC 22103 / MED217)</name>
    <name type="common">Flavobacterium sp. (strain MED217)</name>
    <dbReference type="NCBI Taxonomy" id="398720"/>
    <lineage>
        <taxon>Bacteria</taxon>
        <taxon>Pseudomonadati</taxon>
        <taxon>Bacteroidota</taxon>
        <taxon>Flavobacteriia</taxon>
        <taxon>Flavobacteriales</taxon>
        <taxon>Flavobacteriaceae</taxon>
        <taxon>Leeuwenhoekiella</taxon>
    </lineage>
</organism>
<feature type="transmembrane region" description="Helical" evidence="1">
    <location>
        <begin position="110"/>
        <end position="132"/>
    </location>
</feature>
<feature type="transmembrane region" description="Helical" evidence="1">
    <location>
        <begin position="72"/>
        <end position="90"/>
    </location>
</feature>
<feature type="domain" description="DUF1206" evidence="2">
    <location>
        <begin position="203"/>
        <end position="271"/>
    </location>
</feature>
<keyword evidence="1" id="KW-0472">Membrane</keyword>
<feature type="domain" description="DUF1206" evidence="2">
    <location>
        <begin position="28"/>
        <end position="93"/>
    </location>
</feature>
<dbReference type="InterPro" id="IPR009597">
    <property type="entry name" value="DUF1206"/>
</dbReference>
<keyword evidence="1" id="KW-1133">Transmembrane helix</keyword>
<sequence length="278" mass="30806">MCLVLLTLANLILPTNLSSKRNIYARSGLFAKAILFLAIGVITAMEAFGLGGFKAGSFTLMQVLAKQEYGKALLILWAVALLGYLFWRVYETFADNEGYGKSIKGIGERIGFCFGGLVYGFLAFKAIQVAFFADGMHMISSSKFQELMHTRLAQIAVVGVGIGMLGAMLNEFYIAISGIFTKTITYDRIPEKFKIWIISFGRIGYFARGFTVGIAALLLMDTAYTDQDITNANKEAAFSFVQYAFGNFILGAIAIGFIIYSFYVFVEVRYRRIDMAQN</sequence>
<reference evidence="3 4" key="1">
    <citation type="journal article" date="2007" name="Nature">
        <title>Light stimulates growth of proteorhodopsin-containing marine Flavobacteria.</title>
        <authorList>
            <person name="Gomez-Consarnau L."/>
            <person name="Gonzalez J.M."/>
            <person name="Coll-Llado M."/>
            <person name="Gourdon P."/>
            <person name="Pascher T."/>
            <person name="Neutze R."/>
            <person name="Pedros-Alio C."/>
            <person name="Pinhassi J."/>
        </authorList>
    </citation>
    <scope>NUCLEOTIDE SEQUENCE [LARGE SCALE GENOMIC DNA]</scope>
    <source>
        <strain evidence="3 4">MED217</strain>
    </source>
</reference>
<comment type="caution">
    <text evidence="3">The sequence shown here is derived from an EMBL/GenBank/DDBJ whole genome shotgun (WGS) entry which is preliminary data.</text>
</comment>
<evidence type="ECO:0000256" key="1">
    <source>
        <dbReference type="SAM" id="Phobius"/>
    </source>
</evidence>
<protein>
    <recommendedName>
        <fullName evidence="2">DUF1206 domain-containing protein</fullName>
    </recommendedName>
</protein>
<dbReference type="Proteomes" id="UP000001601">
    <property type="component" value="Unassembled WGS sequence"/>
</dbReference>
<gene>
    <name evidence="3" type="ORF">MED217_01235</name>
</gene>
<feature type="transmembrane region" description="Helical" evidence="1">
    <location>
        <begin position="29"/>
        <end position="51"/>
    </location>
</feature>
<evidence type="ECO:0000259" key="2">
    <source>
        <dbReference type="Pfam" id="PF06724"/>
    </source>
</evidence>
<dbReference type="eggNOG" id="ENOG502Z854">
    <property type="taxonomic scope" value="Bacteria"/>
</dbReference>
<keyword evidence="4" id="KW-1185">Reference proteome</keyword>
<dbReference type="Pfam" id="PF06724">
    <property type="entry name" value="DUF1206"/>
    <property type="match status" value="2"/>
</dbReference>
<name>A3XL39_LEEBM</name>
<dbReference type="HOGENOM" id="CLU_073530_0_0_10"/>
<dbReference type="STRING" id="398720.MED217_01235"/>
<dbReference type="AlphaFoldDB" id="A3XL39"/>
<accession>A3XL39</accession>
<proteinExistence type="predicted"/>
<evidence type="ECO:0000313" key="3">
    <source>
        <dbReference type="EMBL" id="EAQ49731.1"/>
    </source>
</evidence>
<dbReference type="EMBL" id="AANC01000003">
    <property type="protein sequence ID" value="EAQ49731.1"/>
    <property type="molecule type" value="Genomic_DNA"/>
</dbReference>
<feature type="transmembrane region" description="Helical" evidence="1">
    <location>
        <begin position="240"/>
        <end position="265"/>
    </location>
</feature>
<feature type="transmembrane region" description="Helical" evidence="1">
    <location>
        <begin position="152"/>
        <end position="175"/>
    </location>
</feature>
<feature type="transmembrane region" description="Helical" evidence="1">
    <location>
        <begin position="195"/>
        <end position="219"/>
    </location>
</feature>